<dbReference type="Pfam" id="PF00448">
    <property type="entry name" value="SRP54"/>
    <property type="match status" value="1"/>
</dbReference>
<dbReference type="PANTHER" id="PTHR43134">
    <property type="entry name" value="SIGNAL RECOGNITION PARTICLE RECEPTOR SUBUNIT ALPHA"/>
    <property type="match status" value="1"/>
</dbReference>
<evidence type="ECO:0000313" key="8">
    <source>
        <dbReference type="EMBL" id="QJT09697.1"/>
    </source>
</evidence>
<name>A0A6P1ZB55_9BACT</name>
<dbReference type="AlphaFoldDB" id="A0A6P1ZB55"/>
<dbReference type="SUPFAM" id="SSF52540">
    <property type="entry name" value="P-loop containing nucleoside triphosphate hydrolases"/>
    <property type="match status" value="1"/>
</dbReference>
<organism evidence="9 10">
    <name type="scientific">Oceanidesulfovibrio marinus</name>
    <dbReference type="NCBI Taxonomy" id="370038"/>
    <lineage>
        <taxon>Bacteria</taxon>
        <taxon>Pseudomonadati</taxon>
        <taxon>Thermodesulfobacteriota</taxon>
        <taxon>Desulfovibrionia</taxon>
        <taxon>Desulfovibrionales</taxon>
        <taxon>Desulfovibrionaceae</taxon>
        <taxon>Oceanidesulfovibrio</taxon>
    </lineage>
</organism>
<dbReference type="GO" id="GO:0006614">
    <property type="term" value="P:SRP-dependent cotranslational protein targeting to membrane"/>
    <property type="evidence" value="ECO:0007669"/>
    <property type="project" value="InterPro"/>
</dbReference>
<reference evidence="8 11" key="2">
    <citation type="submission" date="2019-04" db="EMBL/GenBank/DDBJ databases">
        <title>Isolation and culture of sulfate reducing bacteria from the cold seep of the South China Sea.</title>
        <authorList>
            <person name="Sun C."/>
            <person name="Liu R."/>
        </authorList>
    </citation>
    <scope>NUCLEOTIDE SEQUENCE [LARGE SCALE GENOMIC DNA]</scope>
    <source>
        <strain evidence="8 11">CS1</strain>
    </source>
</reference>
<accession>A0A6P1ZB55</accession>
<feature type="region of interest" description="Disordered" evidence="6">
    <location>
        <begin position="47"/>
        <end position="69"/>
    </location>
</feature>
<dbReference type="InterPro" id="IPR027417">
    <property type="entry name" value="P-loop_NTPase"/>
</dbReference>
<dbReference type="Gene3D" id="3.40.50.300">
    <property type="entry name" value="P-loop containing nucleotide triphosphate hydrolases"/>
    <property type="match status" value="1"/>
</dbReference>
<evidence type="ECO:0000256" key="5">
    <source>
        <dbReference type="ARBA" id="ARBA00023136"/>
    </source>
</evidence>
<evidence type="ECO:0000259" key="7">
    <source>
        <dbReference type="SMART" id="SM00962"/>
    </source>
</evidence>
<dbReference type="SMART" id="SM00962">
    <property type="entry name" value="SRP54"/>
    <property type="match status" value="1"/>
</dbReference>
<keyword evidence="11" id="KW-1185">Reference proteome</keyword>
<comment type="similarity">
    <text evidence="2">Belongs to the GTP-binding SRP family.</text>
</comment>
<keyword evidence="3" id="KW-0547">Nucleotide-binding</keyword>
<dbReference type="GO" id="GO:0005525">
    <property type="term" value="F:GTP binding"/>
    <property type="evidence" value="ECO:0007669"/>
    <property type="project" value="UniProtKB-KW"/>
</dbReference>
<dbReference type="PANTHER" id="PTHR43134:SF3">
    <property type="entry name" value="FLAGELLAR BIOSYNTHESIS PROTEIN FLHF"/>
    <property type="match status" value="1"/>
</dbReference>
<sequence>MRVKTYRGTDTRSVLARIRSELGPDAVILSTRSCKDDGANACEITAALDDSPPAGKARPGGAGTAEKPGDSIVTDLIGSQPPQFSGWEQWHREWQSIKEHLSALMKPQMDLARLTPSQRMPLEYLEREGVSTEVIASLYRSLLHDRNASVLAPLGKLTPMRPWSMEGWPQKVHGVTGPHGVGKTSSLIRMAFALRHEDPTLKILIVNADTSKSAGRMLLRQYAELAEFEYCEASTGQEFMEAAAQARSFHRVLVDLPALARGESLDEVLNRLGFAALADADPSCGHGVIHLALSPVYGPEQISAFTRSYASERLAGIVWTKLDEAFSFGSMVNTGESTGLPTVALSCGSGLRDTLAPAKPVDFWRLVFKHRLPCAEKTEDHAGVRDTASTPRSKRSACSS</sequence>
<dbReference type="GO" id="GO:0005886">
    <property type="term" value="C:plasma membrane"/>
    <property type="evidence" value="ECO:0007669"/>
    <property type="project" value="UniProtKB-SubCell"/>
</dbReference>
<evidence type="ECO:0000256" key="3">
    <source>
        <dbReference type="ARBA" id="ARBA00022741"/>
    </source>
</evidence>
<evidence type="ECO:0000256" key="2">
    <source>
        <dbReference type="ARBA" id="ARBA00008531"/>
    </source>
</evidence>
<evidence type="ECO:0000313" key="9">
    <source>
        <dbReference type="EMBL" id="TVM31058.1"/>
    </source>
</evidence>
<proteinExistence type="inferred from homology"/>
<evidence type="ECO:0000256" key="4">
    <source>
        <dbReference type="ARBA" id="ARBA00023134"/>
    </source>
</evidence>
<reference evidence="9 10" key="1">
    <citation type="submission" date="2018-06" db="EMBL/GenBank/DDBJ databases">
        <title>Complete genome of Desulfovibrio marinus P48SEP.</title>
        <authorList>
            <person name="Crispim J.S."/>
            <person name="Vidigal P.M.P."/>
            <person name="Silva L.C.F."/>
            <person name="Araujo L.C."/>
            <person name="Laguardia C.N."/>
            <person name="Dias R.S."/>
            <person name="Sousa M.P."/>
            <person name="Paula S.O."/>
            <person name="Silva C."/>
        </authorList>
    </citation>
    <scope>NUCLEOTIDE SEQUENCE [LARGE SCALE GENOMIC DNA]</scope>
    <source>
        <strain evidence="9 10">P48SEP</strain>
    </source>
</reference>
<feature type="domain" description="SRP54-type proteins GTP-binding" evidence="7">
    <location>
        <begin position="170"/>
        <end position="369"/>
    </location>
</feature>
<dbReference type="EMBL" id="CP039543">
    <property type="protein sequence ID" value="QJT09697.1"/>
    <property type="molecule type" value="Genomic_DNA"/>
</dbReference>
<dbReference type="GO" id="GO:0005047">
    <property type="term" value="F:signal recognition particle binding"/>
    <property type="evidence" value="ECO:0007669"/>
    <property type="project" value="TreeGrafter"/>
</dbReference>
<evidence type="ECO:0000256" key="6">
    <source>
        <dbReference type="SAM" id="MobiDB-lite"/>
    </source>
</evidence>
<evidence type="ECO:0000256" key="1">
    <source>
        <dbReference type="ARBA" id="ARBA00004413"/>
    </source>
</evidence>
<feature type="compositionally biased region" description="Polar residues" evidence="6">
    <location>
        <begin position="387"/>
        <end position="400"/>
    </location>
</feature>
<protein>
    <recommendedName>
        <fullName evidence="7">SRP54-type proteins GTP-binding domain-containing protein</fullName>
    </recommendedName>
</protein>
<evidence type="ECO:0000313" key="10">
    <source>
        <dbReference type="Proteomes" id="UP000434052"/>
    </source>
</evidence>
<comment type="subcellular location">
    <subcellularLocation>
        <location evidence="1">Cell membrane</location>
        <topology evidence="1">Peripheral membrane protein</topology>
        <orientation evidence="1">Cytoplasmic side</orientation>
    </subcellularLocation>
</comment>
<feature type="region of interest" description="Disordered" evidence="6">
    <location>
        <begin position="379"/>
        <end position="400"/>
    </location>
</feature>
<dbReference type="EMBL" id="QMIF01000018">
    <property type="protein sequence ID" value="TVM31058.1"/>
    <property type="molecule type" value="Genomic_DNA"/>
</dbReference>
<dbReference type="Proteomes" id="UP000503251">
    <property type="component" value="Chromosome"/>
</dbReference>
<keyword evidence="4" id="KW-0342">GTP-binding</keyword>
<evidence type="ECO:0000313" key="11">
    <source>
        <dbReference type="Proteomes" id="UP000503251"/>
    </source>
</evidence>
<dbReference type="GO" id="GO:0003924">
    <property type="term" value="F:GTPase activity"/>
    <property type="evidence" value="ECO:0007669"/>
    <property type="project" value="TreeGrafter"/>
</dbReference>
<dbReference type="RefSeq" id="WP_144307114.1">
    <property type="nucleotide sequence ID" value="NZ_CP039543.1"/>
</dbReference>
<gene>
    <name evidence="9" type="ORF">DQK91_19685</name>
    <name evidence="8" type="ORF">E8L03_12465</name>
</gene>
<dbReference type="Proteomes" id="UP000434052">
    <property type="component" value="Unassembled WGS sequence"/>
</dbReference>
<dbReference type="OrthoDB" id="9778554at2"/>
<dbReference type="InterPro" id="IPR000897">
    <property type="entry name" value="SRP54_GTPase_dom"/>
</dbReference>
<keyword evidence="5" id="KW-0472">Membrane</keyword>